<dbReference type="SMART" id="SM00267">
    <property type="entry name" value="GGDEF"/>
    <property type="match status" value="1"/>
</dbReference>
<accession>A0ABQ2KTY5</accession>
<feature type="transmembrane region" description="Helical" evidence="1">
    <location>
        <begin position="106"/>
        <end position="126"/>
    </location>
</feature>
<dbReference type="InterPro" id="IPR050469">
    <property type="entry name" value="Diguanylate_Cyclase"/>
</dbReference>
<dbReference type="PANTHER" id="PTHR45138:SF9">
    <property type="entry name" value="DIGUANYLATE CYCLASE DGCM-RELATED"/>
    <property type="match status" value="1"/>
</dbReference>
<keyword evidence="1" id="KW-1133">Transmembrane helix</keyword>
<organism evidence="3 4">
    <name type="scientific">Saccharibacillus kuerlensis</name>
    <dbReference type="NCBI Taxonomy" id="459527"/>
    <lineage>
        <taxon>Bacteria</taxon>
        <taxon>Bacillati</taxon>
        <taxon>Bacillota</taxon>
        <taxon>Bacilli</taxon>
        <taxon>Bacillales</taxon>
        <taxon>Paenibacillaceae</taxon>
        <taxon>Saccharibacillus</taxon>
    </lineage>
</organism>
<feature type="transmembrane region" description="Helical" evidence="1">
    <location>
        <begin position="163"/>
        <end position="184"/>
    </location>
</feature>
<protein>
    <submittedName>
        <fullName evidence="3">GGDEF domain-containing protein</fullName>
    </submittedName>
</protein>
<feature type="transmembrane region" description="Helical" evidence="1">
    <location>
        <begin position="138"/>
        <end position="157"/>
    </location>
</feature>
<dbReference type="Gene3D" id="3.30.70.270">
    <property type="match status" value="1"/>
</dbReference>
<evidence type="ECO:0000313" key="4">
    <source>
        <dbReference type="Proteomes" id="UP000606653"/>
    </source>
</evidence>
<keyword evidence="1" id="KW-0812">Transmembrane</keyword>
<name>A0ABQ2KTY5_9BACL</name>
<evidence type="ECO:0000313" key="3">
    <source>
        <dbReference type="EMBL" id="GGN93104.1"/>
    </source>
</evidence>
<dbReference type="Pfam" id="PF00990">
    <property type="entry name" value="GGDEF"/>
    <property type="match status" value="1"/>
</dbReference>
<dbReference type="PROSITE" id="PS50887">
    <property type="entry name" value="GGDEF"/>
    <property type="match status" value="1"/>
</dbReference>
<dbReference type="PANTHER" id="PTHR45138">
    <property type="entry name" value="REGULATORY COMPONENTS OF SENSORY TRANSDUCTION SYSTEM"/>
    <property type="match status" value="1"/>
</dbReference>
<keyword evidence="4" id="KW-1185">Reference proteome</keyword>
<dbReference type="EMBL" id="BMLN01000002">
    <property type="protein sequence ID" value="GGN93104.1"/>
    <property type="molecule type" value="Genomic_DNA"/>
</dbReference>
<feature type="transmembrane region" description="Helical" evidence="1">
    <location>
        <begin position="38"/>
        <end position="61"/>
    </location>
</feature>
<sequence length="380" mass="42197">MFKELFVNLTILSTLLFFGNIFFNRFRKSSLASNLESWLPWVNGIALGIVGIILMEFSFLVEGNSVVDLRQTAVIIAVYVAGIPGGLCASLLIAAFRLFFFGDLGLPSYIGAANPIVTFLLIILVLQKGRLEPIRWAVAFAMNYVVFLFSFFITIGTRVANIVPVYFVITVAAGVFTFFLLRYLKHSNDLFAFMEDAAHHDFLTGLYNSRSFHLAYDHRVKRASKNGEEFALILLDIDHFKRINDTYGHQAGDSVLRQFGTILSSFSPSDGYCARKGGEEFAIVINGINAAAAARIAERLRLGVEKHSFLLEDGIRLKVSVSIGYGSSKEGSAQTLFRRVDDALYQAKQTGRNRVCRALAQFDRPDQASSPGDRKVMPPS</sequence>
<dbReference type="InterPro" id="IPR029787">
    <property type="entry name" value="Nucleotide_cyclase"/>
</dbReference>
<keyword evidence="1" id="KW-0472">Membrane</keyword>
<proteinExistence type="predicted"/>
<evidence type="ECO:0000256" key="1">
    <source>
        <dbReference type="SAM" id="Phobius"/>
    </source>
</evidence>
<dbReference type="RefSeq" id="WP_018977749.1">
    <property type="nucleotide sequence ID" value="NZ_BMLN01000002.1"/>
</dbReference>
<reference evidence="4" key="1">
    <citation type="journal article" date="2019" name="Int. J. Syst. Evol. Microbiol.">
        <title>The Global Catalogue of Microorganisms (GCM) 10K type strain sequencing project: providing services to taxonomists for standard genome sequencing and annotation.</title>
        <authorList>
            <consortium name="The Broad Institute Genomics Platform"/>
            <consortium name="The Broad Institute Genome Sequencing Center for Infectious Disease"/>
            <person name="Wu L."/>
            <person name="Ma J."/>
        </authorList>
    </citation>
    <scope>NUCLEOTIDE SEQUENCE [LARGE SCALE GENOMIC DNA]</scope>
    <source>
        <strain evidence="4">CGMCC 1.6964</strain>
    </source>
</reference>
<dbReference type="SUPFAM" id="SSF55073">
    <property type="entry name" value="Nucleotide cyclase"/>
    <property type="match status" value="1"/>
</dbReference>
<feature type="transmembrane region" description="Helical" evidence="1">
    <location>
        <begin position="5"/>
        <end position="26"/>
    </location>
</feature>
<dbReference type="CDD" id="cd01949">
    <property type="entry name" value="GGDEF"/>
    <property type="match status" value="1"/>
</dbReference>
<gene>
    <name evidence="3" type="ORF">GCM10010969_06290</name>
</gene>
<comment type="caution">
    <text evidence="3">The sequence shown here is derived from an EMBL/GenBank/DDBJ whole genome shotgun (WGS) entry which is preliminary data.</text>
</comment>
<feature type="transmembrane region" description="Helical" evidence="1">
    <location>
        <begin position="73"/>
        <end position="100"/>
    </location>
</feature>
<evidence type="ECO:0000259" key="2">
    <source>
        <dbReference type="PROSITE" id="PS50887"/>
    </source>
</evidence>
<dbReference type="InterPro" id="IPR000160">
    <property type="entry name" value="GGDEF_dom"/>
</dbReference>
<dbReference type="Proteomes" id="UP000606653">
    <property type="component" value="Unassembled WGS sequence"/>
</dbReference>
<feature type="domain" description="GGDEF" evidence="2">
    <location>
        <begin position="228"/>
        <end position="360"/>
    </location>
</feature>
<dbReference type="InterPro" id="IPR043128">
    <property type="entry name" value="Rev_trsase/Diguanyl_cyclase"/>
</dbReference>
<dbReference type="NCBIfam" id="TIGR00254">
    <property type="entry name" value="GGDEF"/>
    <property type="match status" value="1"/>
</dbReference>